<dbReference type="VEuPathDB" id="FungiDB:H257_13995"/>
<protein>
    <recommendedName>
        <fullName evidence="6">Glucanase</fullName>
    </recommendedName>
</protein>
<name>A0A397B8X4_APHAT</name>
<feature type="compositionally biased region" description="Low complexity" evidence="1">
    <location>
        <begin position="447"/>
        <end position="458"/>
    </location>
</feature>
<feature type="signal peptide" evidence="3">
    <location>
        <begin position="1"/>
        <end position="20"/>
    </location>
</feature>
<evidence type="ECO:0000256" key="2">
    <source>
        <dbReference type="SAM" id="Phobius"/>
    </source>
</evidence>
<sequence length="548" mass="56923">MKLLVPLFTLSTLLVELTHAASICNALTPNSWTQAASSNPKLQGALNELSKNAVATWYTDRGGDAISDLLQKCSGSQVPSIVIYGLPNKDCAGGFSSSGNNKDAAMYKTWVQSLVSRVGSREVVYVLEPDAIGLLSNNYCAKENNYLDNLKVALGLISSGNPNAKVYVDVASWANVAEATKVLNDLKTAGRLDGVTINTSNYKTNAQLMSFCTAISGATGGLHCVFDTSRNYRGSVGDEWCNSRSAGIGAPPGTDTGHPLVDYNLWLKVPGESDGTCSGRTPDAQEGPSAGLFFPDGFASLWDNSWFVDVKGLPKINGGGSWTGPSPSSATPKPVTTETSKPVVTLAPTTSTPPQTEPPETNAPVTTTTPPSTPSPTTSNEPPTTSTAVPILSSIGTTENPTTTPAATYAATTEAAQSVVPVSTSTAEPESTAQENESGNESAVLGPTSSTPAPTNPAVQSRVATSTDKPNEVISVQSSVETTNITTGMIVLIAGVAAAAVVATVLAVMVIRKRNAQEKHNDRLDSQGGVVALGVTHGLETERCMQML</sequence>
<gene>
    <name evidence="4" type="ORF">DYB36_013580</name>
</gene>
<evidence type="ECO:0000256" key="3">
    <source>
        <dbReference type="SAM" id="SignalP"/>
    </source>
</evidence>
<keyword evidence="2" id="KW-0812">Transmembrane</keyword>
<feature type="compositionally biased region" description="Low complexity" evidence="1">
    <location>
        <begin position="348"/>
        <end position="388"/>
    </location>
</feature>
<accession>A0A397B8X4</accession>
<dbReference type="PANTHER" id="PTHR34876">
    <property type="match status" value="1"/>
</dbReference>
<evidence type="ECO:0008006" key="6">
    <source>
        <dbReference type="Google" id="ProtNLM"/>
    </source>
</evidence>
<feature type="transmembrane region" description="Helical" evidence="2">
    <location>
        <begin position="489"/>
        <end position="511"/>
    </location>
</feature>
<dbReference type="Gene3D" id="3.20.20.40">
    <property type="entry name" value="1, 4-beta cellobiohydrolase"/>
    <property type="match status" value="1"/>
</dbReference>
<dbReference type="AlphaFoldDB" id="A0A397B8X4"/>
<dbReference type="PRINTS" id="PR00733">
    <property type="entry name" value="GLHYDRLASE6"/>
</dbReference>
<evidence type="ECO:0000256" key="1">
    <source>
        <dbReference type="SAM" id="MobiDB-lite"/>
    </source>
</evidence>
<dbReference type="SUPFAM" id="SSF51989">
    <property type="entry name" value="Glycosyl hydrolases family 6, cellulases"/>
    <property type="match status" value="1"/>
</dbReference>
<feature type="region of interest" description="Disordered" evidence="1">
    <location>
        <begin position="318"/>
        <end position="389"/>
    </location>
</feature>
<organism evidence="4 5">
    <name type="scientific">Aphanomyces astaci</name>
    <name type="common">Crayfish plague agent</name>
    <dbReference type="NCBI Taxonomy" id="112090"/>
    <lineage>
        <taxon>Eukaryota</taxon>
        <taxon>Sar</taxon>
        <taxon>Stramenopiles</taxon>
        <taxon>Oomycota</taxon>
        <taxon>Saprolegniomycetes</taxon>
        <taxon>Saprolegniales</taxon>
        <taxon>Verrucalvaceae</taxon>
        <taxon>Aphanomyces</taxon>
    </lineage>
</organism>
<dbReference type="PANTHER" id="PTHR34876:SF4">
    <property type="entry name" value="1,4-BETA-D-GLUCAN CELLOBIOHYDROLASE C-RELATED"/>
    <property type="match status" value="1"/>
</dbReference>
<dbReference type="InterPro" id="IPR036434">
    <property type="entry name" value="Beta_cellobiohydrolase_sf"/>
</dbReference>
<reference evidence="4 5" key="1">
    <citation type="submission" date="2018-08" db="EMBL/GenBank/DDBJ databases">
        <title>Aphanomyces genome sequencing and annotation.</title>
        <authorList>
            <person name="Minardi D."/>
            <person name="Oidtmann B."/>
            <person name="Van Der Giezen M."/>
            <person name="Studholme D.J."/>
        </authorList>
    </citation>
    <scope>NUCLEOTIDE SEQUENCE [LARGE SCALE GENOMIC DNA]</scope>
    <source>
        <strain evidence="4 5">Kv</strain>
    </source>
</reference>
<proteinExistence type="predicted"/>
<dbReference type="EMBL" id="QUSZ01004462">
    <property type="protein sequence ID" value="RHY14170.1"/>
    <property type="molecule type" value="Genomic_DNA"/>
</dbReference>
<keyword evidence="3" id="KW-0732">Signal</keyword>
<dbReference type="Pfam" id="PF01341">
    <property type="entry name" value="Glyco_hydro_6"/>
    <property type="match status" value="1"/>
</dbReference>
<dbReference type="GO" id="GO:0004553">
    <property type="term" value="F:hydrolase activity, hydrolyzing O-glycosyl compounds"/>
    <property type="evidence" value="ECO:0007669"/>
    <property type="project" value="InterPro"/>
</dbReference>
<feature type="region of interest" description="Disordered" evidence="1">
    <location>
        <begin position="418"/>
        <end position="469"/>
    </location>
</feature>
<keyword evidence="2" id="KW-0472">Membrane</keyword>
<feature type="compositionally biased region" description="Low complexity" evidence="1">
    <location>
        <begin position="323"/>
        <end position="332"/>
    </location>
</feature>
<evidence type="ECO:0000313" key="4">
    <source>
        <dbReference type="EMBL" id="RHY14170.1"/>
    </source>
</evidence>
<dbReference type="GO" id="GO:0030245">
    <property type="term" value="P:cellulose catabolic process"/>
    <property type="evidence" value="ECO:0007669"/>
    <property type="project" value="InterPro"/>
</dbReference>
<dbReference type="Proteomes" id="UP000265427">
    <property type="component" value="Unassembled WGS sequence"/>
</dbReference>
<dbReference type="InterPro" id="IPR016288">
    <property type="entry name" value="Beta_cellobiohydrolase"/>
</dbReference>
<keyword evidence="2" id="KW-1133">Transmembrane helix</keyword>
<feature type="chain" id="PRO_5025554597" description="Glucanase" evidence="3">
    <location>
        <begin position="21"/>
        <end position="548"/>
    </location>
</feature>
<comment type="caution">
    <text evidence="4">The sequence shown here is derived from an EMBL/GenBank/DDBJ whole genome shotgun (WGS) entry which is preliminary data.</text>
</comment>
<evidence type="ECO:0000313" key="5">
    <source>
        <dbReference type="Proteomes" id="UP000265427"/>
    </source>
</evidence>
<feature type="compositionally biased region" description="Polar residues" evidence="1">
    <location>
        <begin position="420"/>
        <end position="441"/>
    </location>
</feature>